<evidence type="ECO:0000313" key="3">
    <source>
        <dbReference type="EMBL" id="KAF2847004.1"/>
    </source>
</evidence>
<dbReference type="EMBL" id="MU006329">
    <property type="protein sequence ID" value="KAF2847004.1"/>
    <property type="molecule type" value="Genomic_DNA"/>
</dbReference>
<dbReference type="OrthoDB" id="5346740at2759"/>
<dbReference type="GO" id="GO:0070860">
    <property type="term" value="C:RNA polymerase I core factor complex"/>
    <property type="evidence" value="ECO:0007669"/>
    <property type="project" value="TreeGrafter"/>
</dbReference>
<dbReference type="GO" id="GO:0042790">
    <property type="term" value="P:nucleolar large rRNA transcription by RNA polymerase I"/>
    <property type="evidence" value="ECO:0007669"/>
    <property type="project" value="TreeGrafter"/>
</dbReference>
<name>A0A6A7AW50_9PLEO</name>
<dbReference type="InterPro" id="IPR029178">
    <property type="entry name" value="Ecm11_C"/>
</dbReference>
<dbReference type="PANTHER" id="PTHR28244:SF1">
    <property type="entry name" value="RNA POLYMERASE I-SPECIFIC TRANSCRIPTION INITIATION FACTOR RRN11"/>
    <property type="match status" value="1"/>
</dbReference>
<evidence type="ECO:0000256" key="1">
    <source>
        <dbReference type="SAM" id="MobiDB-lite"/>
    </source>
</evidence>
<feature type="region of interest" description="Disordered" evidence="1">
    <location>
        <begin position="1"/>
        <end position="137"/>
    </location>
</feature>
<feature type="compositionally biased region" description="Acidic residues" evidence="1">
    <location>
        <begin position="119"/>
        <end position="136"/>
    </location>
</feature>
<feature type="domain" description="Extracellular mutant protein 11 C-terminal" evidence="2">
    <location>
        <begin position="373"/>
        <end position="504"/>
    </location>
</feature>
<dbReference type="GO" id="GO:0017025">
    <property type="term" value="F:TBP-class protein binding"/>
    <property type="evidence" value="ECO:0007669"/>
    <property type="project" value="TreeGrafter"/>
</dbReference>
<dbReference type="PANTHER" id="PTHR28244">
    <property type="entry name" value="RNA POLYMERASE I-SPECIFIC TRANSCRIPTION INITIATION FACTOR RRN11"/>
    <property type="match status" value="1"/>
</dbReference>
<accession>A0A6A7AW50</accession>
<sequence>MNSFVNRRQGASPHNDQTPSQPARRAIAANAKVSLKDQTAAQKLQPQPALPARGINAAQNSSATREVPPQQWQPGQGHGVTNDAYATDAESLDTTVNTSVFKEENRQADNFQHEKQDLDQDETSGSDEDNSEGQDVYEEHRFSASEIEILRKENLMDYSYTEQARFLETVGLRQGFRTVDGDSYPSTTDGQPTPWEEQTIPSEDYTHDDVIVPARPAVKYQVTRPNVQQAQQHGQQPNARGSGHKSTALFQQGSNLRAQQRNAPQAHERVVSNVQAPIGALSFSQPPTYSQANVGTTSAIPVHLNGKPVAYGQISQATQPLQRAVSNSHRMQLPKVKPMEPLVPANGRLGPGSLRRPVEEDTVSEAPTRPNEDYEPKTLLAMSYEDLKKESFDLDPRAEAPMLGEEILQKPLVERLGYAQKNLDTEKQSKFFSSLPTTEWEDAGDWFLDQFQSIIQRTKEARQTKRKLAQSFEQEVERRYKHVSKKQQQVEAAMAKMKQQGEGLVPKSLHPKKR</sequence>
<dbReference type="Proteomes" id="UP000799423">
    <property type="component" value="Unassembled WGS sequence"/>
</dbReference>
<organism evidence="3 4">
    <name type="scientific">Plenodomus tracheiphilus IPT5</name>
    <dbReference type="NCBI Taxonomy" id="1408161"/>
    <lineage>
        <taxon>Eukaryota</taxon>
        <taxon>Fungi</taxon>
        <taxon>Dikarya</taxon>
        <taxon>Ascomycota</taxon>
        <taxon>Pezizomycotina</taxon>
        <taxon>Dothideomycetes</taxon>
        <taxon>Pleosporomycetidae</taxon>
        <taxon>Pleosporales</taxon>
        <taxon>Pleosporineae</taxon>
        <taxon>Leptosphaeriaceae</taxon>
        <taxon>Plenodomus</taxon>
    </lineage>
</organism>
<proteinExistence type="predicted"/>
<feature type="region of interest" description="Disordered" evidence="1">
    <location>
        <begin position="494"/>
        <end position="514"/>
    </location>
</feature>
<feature type="compositionally biased region" description="Polar residues" evidence="1">
    <location>
        <begin position="12"/>
        <end position="21"/>
    </location>
</feature>
<dbReference type="InterPro" id="IPR053029">
    <property type="entry name" value="RNA_pol_I-specific_init_factor"/>
</dbReference>
<dbReference type="AlphaFoldDB" id="A0A6A7AW50"/>
<feature type="compositionally biased region" description="Basic and acidic residues" evidence="1">
    <location>
        <begin position="101"/>
        <end position="118"/>
    </location>
</feature>
<feature type="compositionally biased region" description="Polar residues" evidence="1">
    <location>
        <begin position="36"/>
        <end position="45"/>
    </location>
</feature>
<evidence type="ECO:0000313" key="4">
    <source>
        <dbReference type="Proteomes" id="UP000799423"/>
    </source>
</evidence>
<feature type="region of interest" description="Disordered" evidence="1">
    <location>
        <begin position="340"/>
        <end position="373"/>
    </location>
</feature>
<reference evidence="3" key="1">
    <citation type="submission" date="2020-01" db="EMBL/GenBank/DDBJ databases">
        <authorList>
            <consortium name="DOE Joint Genome Institute"/>
            <person name="Haridas S."/>
            <person name="Albert R."/>
            <person name="Binder M."/>
            <person name="Bloem J."/>
            <person name="Labutti K."/>
            <person name="Salamov A."/>
            <person name="Andreopoulos B."/>
            <person name="Baker S.E."/>
            <person name="Barry K."/>
            <person name="Bills G."/>
            <person name="Bluhm B.H."/>
            <person name="Cannon C."/>
            <person name="Castanera R."/>
            <person name="Culley D.E."/>
            <person name="Daum C."/>
            <person name="Ezra D."/>
            <person name="Gonzalez J.B."/>
            <person name="Henrissat B."/>
            <person name="Kuo A."/>
            <person name="Liang C."/>
            <person name="Lipzen A."/>
            <person name="Lutzoni F."/>
            <person name="Magnuson J."/>
            <person name="Mondo S."/>
            <person name="Nolan M."/>
            <person name="Ohm R."/>
            <person name="Pangilinan J."/>
            <person name="Park H.-J."/>
            <person name="Ramirez L."/>
            <person name="Alfaro M."/>
            <person name="Sun H."/>
            <person name="Tritt A."/>
            <person name="Yoshinaga Y."/>
            <person name="Zwiers L.-H."/>
            <person name="Turgeon B.G."/>
            <person name="Goodwin S.B."/>
            <person name="Spatafora J.W."/>
            <person name="Crous P.W."/>
            <person name="Grigoriev I.V."/>
        </authorList>
    </citation>
    <scope>NUCLEOTIDE SEQUENCE</scope>
    <source>
        <strain evidence="3">IPT5</strain>
    </source>
</reference>
<feature type="region of interest" description="Disordered" evidence="1">
    <location>
        <begin position="178"/>
        <end position="200"/>
    </location>
</feature>
<protein>
    <recommendedName>
        <fullName evidence="2">Extracellular mutant protein 11 C-terminal domain-containing protein</fullName>
    </recommendedName>
</protein>
<feature type="region of interest" description="Disordered" evidence="1">
    <location>
        <begin position="225"/>
        <end position="246"/>
    </location>
</feature>
<evidence type="ECO:0000259" key="2">
    <source>
        <dbReference type="Pfam" id="PF15463"/>
    </source>
</evidence>
<keyword evidence="4" id="KW-1185">Reference proteome</keyword>
<dbReference type="Pfam" id="PF15463">
    <property type="entry name" value="ECM11"/>
    <property type="match status" value="1"/>
</dbReference>
<gene>
    <name evidence="3" type="ORF">T440DRAFT_471333</name>
</gene>
<dbReference type="GO" id="GO:0001164">
    <property type="term" value="F:RNA polymerase I core promoter sequence-specific DNA binding"/>
    <property type="evidence" value="ECO:0007669"/>
    <property type="project" value="TreeGrafter"/>
</dbReference>